<feature type="compositionally biased region" description="Basic and acidic residues" evidence="4">
    <location>
        <begin position="305"/>
        <end position="355"/>
    </location>
</feature>
<dbReference type="GO" id="GO:0000775">
    <property type="term" value="C:chromosome, centromeric region"/>
    <property type="evidence" value="ECO:0007669"/>
    <property type="project" value="InterPro"/>
</dbReference>
<evidence type="ECO:0000256" key="4">
    <source>
        <dbReference type="SAM" id="MobiDB-lite"/>
    </source>
</evidence>
<dbReference type="Pfam" id="PF07557">
    <property type="entry name" value="Shugoshin_C"/>
    <property type="match status" value="1"/>
</dbReference>
<evidence type="ECO:0000256" key="1">
    <source>
        <dbReference type="ARBA" id="ARBA00010845"/>
    </source>
</evidence>
<feature type="region of interest" description="Disordered" evidence="4">
    <location>
        <begin position="197"/>
        <end position="235"/>
    </location>
</feature>
<proteinExistence type="inferred from homology"/>
<feature type="region of interest" description="Disordered" evidence="4">
    <location>
        <begin position="247"/>
        <end position="427"/>
    </location>
</feature>
<evidence type="ECO:0000313" key="6">
    <source>
        <dbReference type="EMBL" id="PZC73428.1"/>
    </source>
</evidence>
<feature type="coiled-coil region" evidence="3">
    <location>
        <begin position="1"/>
        <end position="55"/>
    </location>
</feature>
<dbReference type="AlphaFoldDB" id="A0A2W1BF49"/>
<feature type="compositionally biased region" description="Polar residues" evidence="4">
    <location>
        <begin position="277"/>
        <end position="292"/>
    </location>
</feature>
<organism evidence="6 7">
    <name type="scientific">Helicoverpa armigera</name>
    <name type="common">Cotton bollworm</name>
    <name type="synonym">Heliothis armigera</name>
    <dbReference type="NCBI Taxonomy" id="29058"/>
    <lineage>
        <taxon>Eukaryota</taxon>
        <taxon>Metazoa</taxon>
        <taxon>Ecdysozoa</taxon>
        <taxon>Arthropoda</taxon>
        <taxon>Hexapoda</taxon>
        <taxon>Insecta</taxon>
        <taxon>Pterygota</taxon>
        <taxon>Neoptera</taxon>
        <taxon>Endopterygota</taxon>
        <taxon>Lepidoptera</taxon>
        <taxon>Glossata</taxon>
        <taxon>Ditrysia</taxon>
        <taxon>Noctuoidea</taxon>
        <taxon>Noctuidae</taxon>
        <taxon>Heliothinae</taxon>
        <taxon>Helicoverpa</taxon>
    </lineage>
</organism>
<dbReference type="EMBL" id="KZ150105">
    <property type="protein sequence ID" value="PZC73428.1"/>
    <property type="molecule type" value="Genomic_DNA"/>
</dbReference>
<gene>
    <name evidence="6" type="primary">HaOG209524</name>
    <name evidence="6" type="ORF">B5X24_HaOG209524</name>
</gene>
<evidence type="ECO:0000256" key="2">
    <source>
        <dbReference type="ARBA" id="ARBA00022829"/>
    </source>
</evidence>
<evidence type="ECO:0000259" key="5">
    <source>
        <dbReference type="Pfam" id="PF07557"/>
    </source>
</evidence>
<dbReference type="GO" id="GO:0045132">
    <property type="term" value="P:meiotic chromosome segregation"/>
    <property type="evidence" value="ECO:0007669"/>
    <property type="project" value="InterPro"/>
</dbReference>
<protein>
    <recommendedName>
        <fullName evidence="5">Shugoshin C-terminal domain-containing protein</fullName>
    </recommendedName>
</protein>
<keyword evidence="7" id="KW-1185">Reference proteome</keyword>
<feature type="compositionally biased region" description="Polar residues" evidence="4">
    <location>
        <begin position="206"/>
        <end position="233"/>
    </location>
</feature>
<reference evidence="6 7" key="1">
    <citation type="journal article" date="2017" name="BMC Biol.">
        <title>Genomic innovations, transcriptional plasticity and gene loss underlying the evolution and divergence of two highly polyphagous and invasive Helicoverpa pest species.</title>
        <authorList>
            <person name="Pearce S.L."/>
            <person name="Clarke D.F."/>
            <person name="East P.D."/>
            <person name="Elfekih S."/>
            <person name="Gordon K.H."/>
            <person name="Jermiin L.S."/>
            <person name="McGaughran A."/>
            <person name="Oakeshott J.G."/>
            <person name="Papanikolaou A."/>
            <person name="Perera O.P."/>
            <person name="Rane R.V."/>
            <person name="Richards S."/>
            <person name="Tay W.T."/>
            <person name="Walsh T.K."/>
            <person name="Anderson A."/>
            <person name="Anderson C.J."/>
            <person name="Asgari S."/>
            <person name="Board P.G."/>
            <person name="Bretschneider A."/>
            <person name="Campbell P.M."/>
            <person name="Chertemps T."/>
            <person name="Christeller J.T."/>
            <person name="Coppin C.W."/>
            <person name="Downes S.J."/>
            <person name="Duan G."/>
            <person name="Farnsworth C.A."/>
            <person name="Good R.T."/>
            <person name="Han L.B."/>
            <person name="Han Y.C."/>
            <person name="Hatje K."/>
            <person name="Horne I."/>
            <person name="Huang Y.P."/>
            <person name="Hughes D.S."/>
            <person name="Jacquin-Joly E."/>
            <person name="James W."/>
            <person name="Jhangiani S."/>
            <person name="Kollmar M."/>
            <person name="Kuwar S.S."/>
            <person name="Li S."/>
            <person name="Liu N.Y."/>
            <person name="Maibeche M.T."/>
            <person name="Miller J.R."/>
            <person name="Montagne N."/>
            <person name="Perry T."/>
            <person name="Qu J."/>
            <person name="Song S.V."/>
            <person name="Sutton G.G."/>
            <person name="Vogel H."/>
            <person name="Walenz B.P."/>
            <person name="Xu W."/>
            <person name="Zhang H.J."/>
            <person name="Zou Z."/>
            <person name="Batterham P."/>
            <person name="Edwards O.R."/>
            <person name="Feyereisen R."/>
            <person name="Gibbs R.A."/>
            <person name="Heckel D.G."/>
            <person name="McGrath A."/>
            <person name="Robin C."/>
            <person name="Scherer S.E."/>
            <person name="Worley K.C."/>
            <person name="Wu Y.D."/>
        </authorList>
    </citation>
    <scope>NUCLEOTIDE SEQUENCE [LARGE SCALE GENOMIC DNA]</scope>
    <source>
        <strain evidence="6">Harm_GR_Male_#8</strain>
        <tissue evidence="6">Whole organism</tissue>
    </source>
</reference>
<sequence length="427" mass="48751">MATLEDENKHLREKIEWSQTNNEIIQKTQYFKMLVAQKEDEKLALMKENNEIRLKYSRFRNNVEFHLRKLDAALQEASEKAISHLVQASAEIAKSMEFVKQCMRESREMDASPRWSAISDTQSSGKKEKVHRVPPMVGGQSIQPVVALSRTLLNTSNTKVDLSLSVRRILQSTSEKLNQQDSGYRSTDSSPVVAFSPTVRRRKRTSSPVPLTPVQRQRYSPRPNSARRNSTSGRVLKVLVAKMRLEGGTPAKRARSPPPFNAPSPKGATDSRVIVSESGSLNKETLEQTQTGSRRDSHSSQAVSERGRHSREYEDVRRVASEHERRTQDGRERLPSQDGDSARSRRHSRDSDSRKRSNSRQRSCDNDSHQRSCENDNRQRSCDNDSRQRNRDSDSSGAGDSISEGRTRRTRKPVTYKEKPLNRKLRR</sequence>
<dbReference type="InterPro" id="IPR011515">
    <property type="entry name" value="Shugoshin_C"/>
</dbReference>
<dbReference type="OrthoDB" id="7488133at2759"/>
<dbReference type="GO" id="GO:0005634">
    <property type="term" value="C:nucleus"/>
    <property type="evidence" value="ECO:0007669"/>
    <property type="project" value="InterPro"/>
</dbReference>
<keyword evidence="2" id="KW-0159">Chromosome partition</keyword>
<evidence type="ECO:0000313" key="7">
    <source>
        <dbReference type="Proteomes" id="UP000249218"/>
    </source>
</evidence>
<accession>A0A2W1BF49</accession>
<keyword evidence="3" id="KW-0175">Coiled coil</keyword>
<feature type="compositionally biased region" description="Low complexity" evidence="4">
    <location>
        <begin position="395"/>
        <end position="404"/>
    </location>
</feature>
<name>A0A2W1BF49_HELAM</name>
<feature type="compositionally biased region" description="Basic and acidic residues" evidence="4">
    <location>
        <begin position="362"/>
        <end position="394"/>
    </location>
</feature>
<feature type="domain" description="Shugoshin C-terminal" evidence="5">
    <location>
        <begin position="405"/>
        <end position="427"/>
    </location>
</feature>
<comment type="similarity">
    <text evidence="1">Belongs to the shugoshin family.</text>
</comment>
<feature type="region of interest" description="Disordered" evidence="4">
    <location>
        <begin position="110"/>
        <end position="129"/>
    </location>
</feature>
<evidence type="ECO:0000256" key="3">
    <source>
        <dbReference type="SAM" id="Coils"/>
    </source>
</evidence>
<dbReference type="Proteomes" id="UP000249218">
    <property type="component" value="Unassembled WGS sequence"/>
</dbReference>